<dbReference type="SUPFAM" id="SSF53850">
    <property type="entry name" value="Periplasmic binding protein-like II"/>
    <property type="match status" value="1"/>
</dbReference>
<dbReference type="AlphaFoldDB" id="A0A927FT65"/>
<organism evidence="5 6">
    <name type="scientific">Devosia oryzisoli</name>
    <dbReference type="NCBI Taxonomy" id="2774138"/>
    <lineage>
        <taxon>Bacteria</taxon>
        <taxon>Pseudomonadati</taxon>
        <taxon>Pseudomonadota</taxon>
        <taxon>Alphaproteobacteria</taxon>
        <taxon>Hyphomicrobiales</taxon>
        <taxon>Devosiaceae</taxon>
        <taxon>Devosia</taxon>
    </lineage>
</organism>
<feature type="signal peptide" evidence="4">
    <location>
        <begin position="1"/>
        <end position="25"/>
    </location>
</feature>
<dbReference type="EMBL" id="JACYFU010000001">
    <property type="protein sequence ID" value="MBD8064972.1"/>
    <property type="molecule type" value="Genomic_DNA"/>
</dbReference>
<dbReference type="Pfam" id="PF13416">
    <property type="entry name" value="SBP_bac_8"/>
    <property type="match status" value="1"/>
</dbReference>
<evidence type="ECO:0000256" key="2">
    <source>
        <dbReference type="ARBA" id="ARBA00008520"/>
    </source>
</evidence>
<comment type="caution">
    <text evidence="5">The sequence shown here is derived from an EMBL/GenBank/DDBJ whole genome shotgun (WGS) entry which is preliminary data.</text>
</comment>
<evidence type="ECO:0000313" key="5">
    <source>
        <dbReference type="EMBL" id="MBD8064972.1"/>
    </source>
</evidence>
<dbReference type="GO" id="GO:0042597">
    <property type="term" value="C:periplasmic space"/>
    <property type="evidence" value="ECO:0007669"/>
    <property type="project" value="UniProtKB-SubCell"/>
</dbReference>
<evidence type="ECO:0000256" key="3">
    <source>
        <dbReference type="ARBA" id="ARBA00022764"/>
    </source>
</evidence>
<keyword evidence="4" id="KW-0732">Signal</keyword>
<accession>A0A927FT65</accession>
<proteinExistence type="inferred from homology"/>
<dbReference type="PANTHER" id="PTHR43649">
    <property type="entry name" value="ARABINOSE-BINDING PROTEIN-RELATED"/>
    <property type="match status" value="1"/>
</dbReference>
<evidence type="ECO:0000256" key="1">
    <source>
        <dbReference type="ARBA" id="ARBA00004418"/>
    </source>
</evidence>
<keyword evidence="3" id="KW-0574">Periplasm</keyword>
<dbReference type="InterPro" id="IPR006059">
    <property type="entry name" value="SBP"/>
</dbReference>
<gene>
    <name evidence="5" type="ORF">IC608_05740</name>
</gene>
<evidence type="ECO:0000256" key="4">
    <source>
        <dbReference type="SAM" id="SignalP"/>
    </source>
</evidence>
<protein>
    <submittedName>
        <fullName evidence="5">Extracellular solute-binding protein</fullName>
    </submittedName>
</protein>
<dbReference type="Proteomes" id="UP000654108">
    <property type="component" value="Unassembled WGS sequence"/>
</dbReference>
<evidence type="ECO:0000313" key="6">
    <source>
        <dbReference type="Proteomes" id="UP000654108"/>
    </source>
</evidence>
<sequence length="424" mass="46160">MNRIVSRHNRLLGVALAGISLVSVAAASAGEISVWVWDKAFNGDTMREAGEIYTKDHPDTTFNVDDTASQDDIRAKLQTQLLAGSTEGLPDIVLIQDDVAQKYLQSFPGAFEPLSDSVDMSVFAPYKVAAATFDGKSYSIPFDSGVTGLFYRSDYLEEAGFTPEDLENITWDRLIEIGQTIKEKTGHQLLDLDLNDTGLIRMMMQSAGEWYFNEDGSLNITDNAALKKALETYAKFYQADLVKPVSGWAEYTGAFTSGEVAMVPVGVWITATIKANADQSGKWGVAPIPRMDLEGSVNASNQGGSSWYLLSSSDNKEEAIDFFKTVWAGNEDFYQDILIKRGAVGSLLSAREGEAYKATDEFFGGQPVWQNFSTWLGQIPSVDYGTFTAEVDAAVASQLPGIIQGGDIDAALQAVSDQAQQQMQ</sequence>
<dbReference type="RefSeq" id="WP_191773406.1">
    <property type="nucleotide sequence ID" value="NZ_JACYFU010000001.1"/>
</dbReference>
<feature type="chain" id="PRO_5037526088" evidence="4">
    <location>
        <begin position="26"/>
        <end position="424"/>
    </location>
</feature>
<dbReference type="Gene3D" id="3.40.190.10">
    <property type="entry name" value="Periplasmic binding protein-like II"/>
    <property type="match status" value="1"/>
</dbReference>
<dbReference type="PANTHER" id="PTHR43649:SF32">
    <property type="entry name" value="SUGAR BINDING SECRETED PROTEIN"/>
    <property type="match status" value="1"/>
</dbReference>
<dbReference type="InterPro" id="IPR050490">
    <property type="entry name" value="Bact_solute-bd_prot1"/>
</dbReference>
<name>A0A927FT65_9HYPH</name>
<comment type="similarity">
    <text evidence="2">Belongs to the bacterial solute-binding protein 1 family.</text>
</comment>
<reference evidence="5" key="1">
    <citation type="submission" date="2020-09" db="EMBL/GenBank/DDBJ databases">
        <title>Genome seq and assembly of Devosia sp.</title>
        <authorList>
            <person name="Chhetri G."/>
        </authorList>
    </citation>
    <scope>NUCLEOTIDE SEQUENCE</scope>
    <source>
        <strain evidence="5">PTR5</strain>
    </source>
</reference>
<keyword evidence="6" id="KW-1185">Reference proteome</keyword>
<comment type="subcellular location">
    <subcellularLocation>
        <location evidence="1">Periplasm</location>
    </subcellularLocation>
</comment>